<dbReference type="PROSITE" id="PS50883">
    <property type="entry name" value="EAL"/>
    <property type="match status" value="1"/>
</dbReference>
<proteinExistence type="predicted"/>
<organism evidence="5 6">
    <name type="scientific">Leptospira soteropolitanensis</name>
    <dbReference type="NCBI Taxonomy" id="2950025"/>
    <lineage>
        <taxon>Bacteria</taxon>
        <taxon>Pseudomonadati</taxon>
        <taxon>Spirochaetota</taxon>
        <taxon>Spirochaetia</taxon>
        <taxon>Leptospirales</taxon>
        <taxon>Leptospiraceae</taxon>
        <taxon>Leptospira</taxon>
    </lineage>
</organism>
<keyword evidence="1" id="KW-0472">Membrane</keyword>
<dbReference type="SUPFAM" id="SSF55073">
    <property type="entry name" value="Nucleotide cyclase"/>
    <property type="match status" value="1"/>
</dbReference>
<dbReference type="EMBL" id="JAMQPL010000001">
    <property type="protein sequence ID" value="MCW7529390.1"/>
    <property type="molecule type" value="Genomic_DNA"/>
</dbReference>
<feature type="transmembrane region" description="Helical" evidence="1">
    <location>
        <begin position="126"/>
        <end position="144"/>
    </location>
</feature>
<protein>
    <submittedName>
        <fullName evidence="5">GGDEF domain-containing phosphodiesterase</fullName>
    </submittedName>
</protein>
<feature type="transmembrane region" description="Helical" evidence="1">
    <location>
        <begin position="188"/>
        <end position="206"/>
    </location>
</feature>
<evidence type="ECO:0000313" key="7">
    <source>
        <dbReference type="Proteomes" id="UP001208912"/>
    </source>
</evidence>
<dbReference type="PANTHER" id="PTHR33121">
    <property type="entry name" value="CYCLIC DI-GMP PHOSPHODIESTERASE PDEF"/>
    <property type="match status" value="1"/>
</dbReference>
<dbReference type="CDD" id="cd01948">
    <property type="entry name" value="EAL"/>
    <property type="match status" value="1"/>
</dbReference>
<keyword evidence="1" id="KW-1133">Transmembrane helix</keyword>
<dbReference type="Gene3D" id="3.20.20.450">
    <property type="entry name" value="EAL domain"/>
    <property type="match status" value="1"/>
</dbReference>
<evidence type="ECO:0000313" key="5">
    <source>
        <dbReference type="EMBL" id="MCW7529390.1"/>
    </source>
</evidence>
<accession>A0AAW5VJW5</accession>
<keyword evidence="7" id="KW-1185">Reference proteome</keyword>
<feature type="domain" description="GGDEF" evidence="3">
    <location>
        <begin position="265"/>
        <end position="399"/>
    </location>
</feature>
<feature type="transmembrane region" description="Helical" evidence="1">
    <location>
        <begin position="151"/>
        <end position="172"/>
    </location>
</feature>
<dbReference type="InterPro" id="IPR001633">
    <property type="entry name" value="EAL_dom"/>
</dbReference>
<evidence type="ECO:0000256" key="1">
    <source>
        <dbReference type="SAM" id="Phobius"/>
    </source>
</evidence>
<dbReference type="Proteomes" id="UP001208912">
    <property type="component" value="Unassembled WGS sequence"/>
</dbReference>
<name>A0AAW5VJW5_9LEPT</name>
<dbReference type="GO" id="GO:0071111">
    <property type="term" value="F:cyclic-guanylate-specific phosphodiesterase activity"/>
    <property type="evidence" value="ECO:0007669"/>
    <property type="project" value="InterPro"/>
</dbReference>
<dbReference type="SMART" id="SM00052">
    <property type="entry name" value="EAL"/>
    <property type="match status" value="1"/>
</dbReference>
<keyword evidence="1" id="KW-0812">Transmembrane</keyword>
<feature type="transmembrane region" description="Helical" evidence="1">
    <location>
        <begin position="44"/>
        <end position="64"/>
    </location>
</feature>
<evidence type="ECO:0000313" key="4">
    <source>
        <dbReference type="EMBL" id="MCW7525524.1"/>
    </source>
</evidence>
<dbReference type="InterPro" id="IPR043128">
    <property type="entry name" value="Rev_trsase/Diguanyl_cyclase"/>
</dbReference>
<dbReference type="SMART" id="SM00267">
    <property type="entry name" value="GGDEF"/>
    <property type="match status" value="1"/>
</dbReference>
<gene>
    <name evidence="4" type="ORF">ND861_04130</name>
    <name evidence="5" type="ORF">ND862_04125</name>
</gene>
<dbReference type="InterPro" id="IPR050706">
    <property type="entry name" value="Cyclic-di-GMP_PDE-like"/>
</dbReference>
<dbReference type="InterPro" id="IPR035919">
    <property type="entry name" value="EAL_sf"/>
</dbReference>
<evidence type="ECO:0000313" key="6">
    <source>
        <dbReference type="Proteomes" id="UP001208540"/>
    </source>
</evidence>
<dbReference type="Pfam" id="PF00990">
    <property type="entry name" value="GGDEF"/>
    <property type="match status" value="1"/>
</dbReference>
<reference evidence="5 7" key="1">
    <citation type="submission" date="2022-06" db="EMBL/GenBank/DDBJ databases">
        <title>Leptospira isolates from biofilms formed at urban environments.</title>
        <authorList>
            <person name="Ribeiro P.S."/>
            <person name="Sousa T."/>
            <person name="Carvalho N."/>
            <person name="Aburjaile F."/>
            <person name="Neves F."/>
            <person name="Oliveira D."/>
            <person name="Blanco L."/>
            <person name="Lima J."/>
            <person name="Costa F."/>
            <person name="Brenig B."/>
            <person name="Soares S."/>
            <person name="Ramos R."/>
            <person name="Goes-Neto A."/>
            <person name="Matiuzzi M."/>
            <person name="Azevedo V."/>
            <person name="Ristow P."/>
        </authorList>
    </citation>
    <scope>NUCLEOTIDE SEQUENCE</scope>
    <source>
        <strain evidence="4 7">VSF19</strain>
        <strain evidence="5">VSF20</strain>
    </source>
</reference>
<dbReference type="Pfam" id="PF00563">
    <property type="entry name" value="EAL"/>
    <property type="match status" value="1"/>
</dbReference>
<dbReference type="PROSITE" id="PS50887">
    <property type="entry name" value="GGDEF"/>
    <property type="match status" value="1"/>
</dbReference>
<evidence type="ECO:0000259" key="3">
    <source>
        <dbReference type="PROSITE" id="PS50887"/>
    </source>
</evidence>
<dbReference type="Proteomes" id="UP001208540">
    <property type="component" value="Unassembled WGS sequence"/>
</dbReference>
<dbReference type="AlphaFoldDB" id="A0AAW5VJW5"/>
<dbReference type="EMBL" id="JAMQPM010000001">
    <property type="protein sequence ID" value="MCW7525524.1"/>
    <property type="molecule type" value="Genomic_DNA"/>
</dbReference>
<dbReference type="Gene3D" id="3.30.70.270">
    <property type="match status" value="1"/>
</dbReference>
<feature type="domain" description="EAL" evidence="2">
    <location>
        <begin position="408"/>
        <end position="653"/>
    </location>
</feature>
<dbReference type="InterPro" id="IPR029787">
    <property type="entry name" value="Nucleotide_cyclase"/>
</dbReference>
<dbReference type="SUPFAM" id="SSF141868">
    <property type="entry name" value="EAL domain-like"/>
    <property type="match status" value="1"/>
</dbReference>
<feature type="transmembrane region" description="Helical" evidence="1">
    <location>
        <begin position="101"/>
        <end position="120"/>
    </location>
</feature>
<sequence length="653" mass="74605">MTNCQEKAFLRILDEFFSSDNIPMVADKNKYVYWTKFQKDTSPLLRRFLLAASGLFAIAASLHILPLLTQQGEVDFLFFAVDLSFSGILFLEYLLKNKVPLIIRVFSLITATVFLSVLSYVRSGLLGSAEISLTFMVVSFYIFLPPIVSLVSSIIISLLPALFGGIIYIGWLRFPDSLGIRNNNPREWIFNSISLILFSVLTGFLIQRLRSKLIKNIVYLKESRSKILKSQKHIDKLAFYDSLTHLPNRHLFDKLIQNRINSGISESLLLLINLKGLKVINALHGIEFGDQILTLTGCVLKLYTDEKPDILVASLGGDEFILWIENSTKSKIEEAIVNFDLNNNELLTPERLGHRLQYRVSGIQFPNDATNLDEMTRKLSIAMNVARDGILTKLVWFQAGMEQKIEREQKLKNYLEKAINNSNFKIAYQEKVDITSKKTVGLEALARWSLPEFGEVAPDEFIPIITNSELIVPFGKCIFEKVISHIPKLLDLYGNQIKISINISPIFFLYPNFNEYIIHYLMDHKIDPKYLIFEITEDVFLDEIETIQQIVSELRSKGISVSLDDFGKGYSSLHYMQKIQFDELKIDKSFLNDIACSDRNFLLLESICHLADSLGLKTIAEGIESEEQLQRLKQTTCHVVQGYLYSKPQILFD</sequence>
<dbReference type="PANTHER" id="PTHR33121:SF71">
    <property type="entry name" value="OXYGEN SENSOR PROTEIN DOSP"/>
    <property type="match status" value="1"/>
</dbReference>
<comment type="caution">
    <text evidence="5">The sequence shown here is derived from an EMBL/GenBank/DDBJ whole genome shotgun (WGS) entry which is preliminary data.</text>
</comment>
<dbReference type="InterPro" id="IPR000160">
    <property type="entry name" value="GGDEF_dom"/>
</dbReference>
<evidence type="ECO:0000259" key="2">
    <source>
        <dbReference type="PROSITE" id="PS50883"/>
    </source>
</evidence>